<dbReference type="GO" id="GO:0005886">
    <property type="term" value="C:plasma membrane"/>
    <property type="evidence" value="ECO:0007669"/>
    <property type="project" value="TreeGrafter"/>
</dbReference>
<evidence type="ECO:0000313" key="12">
    <source>
        <dbReference type="Proteomes" id="UP000663829"/>
    </source>
</evidence>
<evidence type="ECO:0000313" key="11">
    <source>
        <dbReference type="EMBL" id="CAF4029429.1"/>
    </source>
</evidence>
<sequence length="313" mass="35896">MGTIGNVFSILIFTRKSLWRSCSMYFLASAINNFPVLYFGAITRMLADGYALDPTRYSLPYCRFRNYFSYATYNLSPYWSMWATIDRFCSSSANPRYRQFSQLKVAYVLIPSTILVSGGGFLHTLVFFQIQNGSCKAQSGLYAQFFGIFTLCFYFLPVLLIFIFGLLTIFNVIQQHQRIQPIQMYGTRSAKQIEGQLLKMLLVHLAVYCLLAMPYNVLLAIVAAYTTPSTLFLFIQNLSRILLNASYSVDFYIYTLSARLYRKELLKLLQHVFGPNLIRIQERTVASTSKANRTYSRSPARIKELVPDNNGTK</sequence>
<dbReference type="EMBL" id="CAJNOQ010010604">
    <property type="protein sequence ID" value="CAF1256271.1"/>
    <property type="molecule type" value="Genomic_DNA"/>
</dbReference>
<accession>A0A815AII0</accession>
<dbReference type="Proteomes" id="UP000663829">
    <property type="component" value="Unassembled WGS sequence"/>
</dbReference>
<dbReference type="PANTHER" id="PTHR24243:SF230">
    <property type="entry name" value="G-PROTEIN COUPLED RECEPTORS FAMILY 1 PROFILE DOMAIN-CONTAINING PROTEIN"/>
    <property type="match status" value="1"/>
</dbReference>
<dbReference type="InterPro" id="IPR017452">
    <property type="entry name" value="GPCR_Rhodpsn_7TM"/>
</dbReference>
<dbReference type="PANTHER" id="PTHR24243">
    <property type="entry name" value="G-PROTEIN COUPLED RECEPTOR"/>
    <property type="match status" value="1"/>
</dbReference>
<feature type="transmembrane region" description="Helical" evidence="8">
    <location>
        <begin position="201"/>
        <end position="225"/>
    </location>
</feature>
<protein>
    <recommendedName>
        <fullName evidence="9">G-protein coupled receptors family 1 profile domain-containing protein</fullName>
    </recommendedName>
</protein>
<keyword evidence="7" id="KW-0807">Transducer</keyword>
<dbReference type="CDD" id="cd00637">
    <property type="entry name" value="7tm_classA_rhodopsin-like"/>
    <property type="match status" value="1"/>
</dbReference>
<keyword evidence="5 8" id="KW-0472">Membrane</keyword>
<evidence type="ECO:0000313" key="10">
    <source>
        <dbReference type="EMBL" id="CAF1256271.1"/>
    </source>
</evidence>
<dbReference type="OrthoDB" id="9990906at2759"/>
<gene>
    <name evidence="10" type="ORF">GPM918_LOCUS26381</name>
    <name evidence="11" type="ORF">SRO942_LOCUS26523</name>
</gene>
<keyword evidence="12" id="KW-1185">Reference proteome</keyword>
<dbReference type="PROSITE" id="PS50262">
    <property type="entry name" value="G_PROTEIN_RECEP_F1_2"/>
    <property type="match status" value="1"/>
</dbReference>
<feature type="transmembrane region" description="Helical" evidence="8">
    <location>
        <begin position="25"/>
        <end position="47"/>
    </location>
</feature>
<dbReference type="Pfam" id="PF10320">
    <property type="entry name" value="7TM_GPCR_Srsx"/>
    <property type="match status" value="1"/>
</dbReference>
<evidence type="ECO:0000256" key="8">
    <source>
        <dbReference type="SAM" id="Phobius"/>
    </source>
</evidence>
<keyword evidence="3 8" id="KW-1133">Transmembrane helix</keyword>
<feature type="domain" description="G-protein coupled receptors family 1 profile" evidence="9">
    <location>
        <begin position="5"/>
        <end position="254"/>
    </location>
</feature>
<name>A0A815AII0_9BILA</name>
<evidence type="ECO:0000259" key="9">
    <source>
        <dbReference type="PROSITE" id="PS50262"/>
    </source>
</evidence>
<evidence type="ECO:0000256" key="5">
    <source>
        <dbReference type="ARBA" id="ARBA00023136"/>
    </source>
</evidence>
<keyword evidence="6" id="KW-0675">Receptor</keyword>
<dbReference type="InterPro" id="IPR019424">
    <property type="entry name" value="7TM_GPCR_Srsx"/>
</dbReference>
<reference evidence="10" key="1">
    <citation type="submission" date="2021-02" db="EMBL/GenBank/DDBJ databases">
        <authorList>
            <person name="Nowell W R."/>
        </authorList>
    </citation>
    <scope>NUCLEOTIDE SEQUENCE</scope>
</reference>
<dbReference type="InterPro" id="IPR000276">
    <property type="entry name" value="GPCR_Rhodpsn"/>
</dbReference>
<dbReference type="SUPFAM" id="SSF81321">
    <property type="entry name" value="Family A G protein-coupled receptor-like"/>
    <property type="match status" value="1"/>
</dbReference>
<dbReference type="AlphaFoldDB" id="A0A815AII0"/>
<keyword evidence="4" id="KW-0297">G-protein coupled receptor</keyword>
<comment type="caution">
    <text evidence="10">The sequence shown here is derived from an EMBL/GenBank/DDBJ whole genome shotgun (WGS) entry which is preliminary data.</text>
</comment>
<feature type="transmembrane region" description="Helical" evidence="8">
    <location>
        <begin position="67"/>
        <end position="85"/>
    </location>
</feature>
<comment type="subcellular location">
    <subcellularLocation>
        <location evidence="1">Membrane</location>
        <topology evidence="1">Multi-pass membrane protein</topology>
    </subcellularLocation>
</comment>
<dbReference type="SMART" id="SM01381">
    <property type="entry name" value="7TM_GPCR_Srsx"/>
    <property type="match status" value="1"/>
</dbReference>
<dbReference type="Gene3D" id="1.20.1070.10">
    <property type="entry name" value="Rhodopsin 7-helix transmembrane proteins"/>
    <property type="match status" value="1"/>
</dbReference>
<evidence type="ECO:0000256" key="6">
    <source>
        <dbReference type="ARBA" id="ARBA00023170"/>
    </source>
</evidence>
<dbReference type="EMBL" id="CAJOBC010016699">
    <property type="protein sequence ID" value="CAF4029429.1"/>
    <property type="molecule type" value="Genomic_DNA"/>
</dbReference>
<evidence type="ECO:0000256" key="4">
    <source>
        <dbReference type="ARBA" id="ARBA00023040"/>
    </source>
</evidence>
<feature type="transmembrane region" description="Helical" evidence="8">
    <location>
        <begin position="105"/>
        <end position="130"/>
    </location>
</feature>
<evidence type="ECO:0000256" key="2">
    <source>
        <dbReference type="ARBA" id="ARBA00022692"/>
    </source>
</evidence>
<organism evidence="10 12">
    <name type="scientific">Didymodactylos carnosus</name>
    <dbReference type="NCBI Taxonomy" id="1234261"/>
    <lineage>
        <taxon>Eukaryota</taxon>
        <taxon>Metazoa</taxon>
        <taxon>Spiralia</taxon>
        <taxon>Gnathifera</taxon>
        <taxon>Rotifera</taxon>
        <taxon>Eurotatoria</taxon>
        <taxon>Bdelloidea</taxon>
        <taxon>Philodinida</taxon>
        <taxon>Philodinidae</taxon>
        <taxon>Didymodactylos</taxon>
    </lineage>
</organism>
<keyword evidence="2 8" id="KW-0812">Transmembrane</keyword>
<evidence type="ECO:0000256" key="3">
    <source>
        <dbReference type="ARBA" id="ARBA00022989"/>
    </source>
</evidence>
<dbReference type="GO" id="GO:0004930">
    <property type="term" value="F:G protein-coupled receptor activity"/>
    <property type="evidence" value="ECO:0007669"/>
    <property type="project" value="UniProtKB-KW"/>
</dbReference>
<proteinExistence type="predicted"/>
<evidence type="ECO:0000256" key="7">
    <source>
        <dbReference type="ARBA" id="ARBA00023224"/>
    </source>
</evidence>
<evidence type="ECO:0000256" key="1">
    <source>
        <dbReference type="ARBA" id="ARBA00004141"/>
    </source>
</evidence>
<dbReference type="Proteomes" id="UP000681722">
    <property type="component" value="Unassembled WGS sequence"/>
</dbReference>
<feature type="transmembrane region" description="Helical" evidence="8">
    <location>
        <begin position="231"/>
        <end position="253"/>
    </location>
</feature>
<feature type="transmembrane region" description="Helical" evidence="8">
    <location>
        <begin position="142"/>
        <end position="170"/>
    </location>
</feature>